<accession>A0ACC6JVL1</accession>
<dbReference type="EMBL" id="JAVDSD010000019">
    <property type="protein sequence ID" value="MDR6610292.1"/>
    <property type="molecule type" value="Genomic_DNA"/>
</dbReference>
<sequence>MSASLHQHTPSLTVMDSRGFPVRTIAYHCVDVEEDIVARPHRQVFDANGHLNEKWDPRLLEMSKVEAGVQPNQTTLYSLSGQVLKTESVDAGWQVTCNDSAGLLSDSWDGRDTHRRYYYDELMRPVKVFEQASRDAPEQCVERFTYAGSSKEDARSNRCSQLIRHDDTAGSLWRESFGLSGQPLVETRQFCASLTAPNWPESEVDLEVRAYTTLWRHDAFGTMVEQTDAVGHVQRFEMDVTGQPRASYLDGIALLKSTTYTAFGQVEVEQAGNDVLTTAHYSPVDGRLCSLKASKLGGKTLQDLYYQYDPVGNIERIEDLSQPVQWFARQRIQAVSTYTYDTLYQLTRATGRENASQTIGPDLPGLEIFGTKDDSRWRNYTQTYTYDSGANLTQLKHDAGACNTYTREMVVDERSNRSLLKDGSPIDFTQRFDAGGNQLGLTAGQVMQWNTHNQLQQVTQVLRDEEDDQDDDVETYVYDGGGMRVRKVRRAKTHGGEHISELRYLPGLEIRTRTSGEHLQLVIAQAGRNSVRLLHWESGRRKGIDNDQLRYSLSDQLGSSTLELDQHAELLSQESYYPYGGTAWWAAKSAVEAKYKTVRYSGKERDATGLYYYGFRYYAPWLQRWINPDPARDVDGLNLYCMVRNNPVTLSDSDGLAPSQDNQLRIHIFYHGEIPEDVSSNIINTIQSSPNNIVNLWFNDSAKETFPNLSGDYPNFEIKDASELKHVKPRDDEASFANIETLFSEIEEADNKGKEKSLSDLAELLAAYKYGGLYLDADVIIHEEFSKSELFGDSDFRTHLSFNNSKANIDYYDALGFKNAFDGDLKEILSELSSDHEEGYLVGASEAGEMVRIINILRSKLKNSLTEDEIDNIVSEGVIPENSLKNVSDTLRSIDISATLKGKIEFMPMKHY</sequence>
<name>A0ACC6JVL1_9PSED</name>
<gene>
    <name evidence="1" type="ORF">J2X87_005398</name>
</gene>
<protein>
    <submittedName>
        <fullName evidence="1">Insecticidal toxin complex protein TccC</fullName>
    </submittedName>
</protein>
<comment type="caution">
    <text evidence="1">The sequence shown here is derived from an EMBL/GenBank/DDBJ whole genome shotgun (WGS) entry which is preliminary data.</text>
</comment>
<evidence type="ECO:0000313" key="2">
    <source>
        <dbReference type="Proteomes" id="UP001259420"/>
    </source>
</evidence>
<organism evidence="1 2">
    <name type="scientific">Pseudomonas synxantha</name>
    <dbReference type="NCBI Taxonomy" id="47883"/>
    <lineage>
        <taxon>Bacteria</taxon>
        <taxon>Pseudomonadati</taxon>
        <taxon>Pseudomonadota</taxon>
        <taxon>Gammaproteobacteria</taxon>
        <taxon>Pseudomonadales</taxon>
        <taxon>Pseudomonadaceae</taxon>
        <taxon>Pseudomonas</taxon>
    </lineage>
</organism>
<reference evidence="1" key="1">
    <citation type="submission" date="2023-07" db="EMBL/GenBank/DDBJ databases">
        <title>Sorghum-associated microbial communities from plants grown in Nebraska, USA.</title>
        <authorList>
            <person name="Schachtman D."/>
        </authorList>
    </citation>
    <scope>NUCLEOTIDE SEQUENCE</scope>
    <source>
        <strain evidence="1">BE46</strain>
    </source>
</reference>
<keyword evidence="2" id="KW-1185">Reference proteome</keyword>
<proteinExistence type="predicted"/>
<evidence type="ECO:0000313" key="1">
    <source>
        <dbReference type="EMBL" id="MDR6610292.1"/>
    </source>
</evidence>
<dbReference type="Proteomes" id="UP001259420">
    <property type="component" value="Unassembled WGS sequence"/>
</dbReference>